<name>A0A1F7UII4_9BACT</name>
<reference evidence="8 9" key="1">
    <citation type="journal article" date="2016" name="Nat. Commun.">
        <title>Thousands of microbial genomes shed light on interconnected biogeochemical processes in an aquifer system.</title>
        <authorList>
            <person name="Anantharaman K."/>
            <person name="Brown C.T."/>
            <person name="Hug L.A."/>
            <person name="Sharon I."/>
            <person name="Castelle C.J."/>
            <person name="Probst A.J."/>
            <person name="Thomas B.C."/>
            <person name="Singh A."/>
            <person name="Wilkins M.J."/>
            <person name="Karaoz U."/>
            <person name="Brodie E.L."/>
            <person name="Williams K.H."/>
            <person name="Hubbard S.S."/>
            <person name="Banfield J.F."/>
        </authorList>
    </citation>
    <scope>NUCLEOTIDE SEQUENCE [LARGE SCALE GENOMIC DNA]</scope>
</reference>
<evidence type="ECO:0000256" key="6">
    <source>
        <dbReference type="ARBA" id="ARBA00023310"/>
    </source>
</evidence>
<evidence type="ECO:0000313" key="9">
    <source>
        <dbReference type="Proteomes" id="UP000176603"/>
    </source>
</evidence>
<dbReference type="InterPro" id="IPR026015">
    <property type="entry name" value="ATP_synth_OSCP/delta_N_sf"/>
</dbReference>
<dbReference type="NCBIfam" id="TIGR01145">
    <property type="entry name" value="ATP_synt_delta"/>
    <property type="match status" value="1"/>
</dbReference>
<proteinExistence type="inferred from homology"/>
<dbReference type="STRING" id="1802399.A3E39_04250"/>
<keyword evidence="7" id="KW-1003">Cell membrane</keyword>
<keyword evidence="5 7" id="KW-0472">Membrane</keyword>
<dbReference type="PRINTS" id="PR00125">
    <property type="entry name" value="ATPASEDELTA"/>
</dbReference>
<keyword evidence="4 7" id="KW-0406">Ion transport</keyword>
<gene>
    <name evidence="7" type="primary">atpH</name>
    <name evidence="8" type="ORF">A3E39_04250</name>
</gene>
<sequence>MTSRTPLKAYLKAYLAVVPNDADVTKEIDELMAVVNASKPLRSFVGDRSVAATERRKALDIALPRLSDETKNLAIALADDGRMKDLPRLPGLTRKMNAERSGRRHAVVTSATPLQAGELARVSSALERVARTPVTLEERMDESLIAGFSVALGDWTFDASLKGKLNRLSHALTL</sequence>
<comment type="subcellular location">
    <subcellularLocation>
        <location evidence="7">Cell membrane</location>
        <topology evidence="7">Peripheral membrane protein</topology>
    </subcellularLocation>
    <subcellularLocation>
        <location evidence="1">Membrane</location>
    </subcellularLocation>
</comment>
<dbReference type="GO" id="GO:0005886">
    <property type="term" value="C:plasma membrane"/>
    <property type="evidence" value="ECO:0007669"/>
    <property type="project" value="UniProtKB-SubCell"/>
</dbReference>
<dbReference type="SUPFAM" id="SSF47928">
    <property type="entry name" value="N-terminal domain of the delta subunit of the F1F0-ATP synthase"/>
    <property type="match status" value="1"/>
</dbReference>
<dbReference type="Pfam" id="PF00213">
    <property type="entry name" value="OSCP"/>
    <property type="match status" value="1"/>
</dbReference>
<evidence type="ECO:0000313" key="8">
    <source>
        <dbReference type="EMBL" id="OGL78100.1"/>
    </source>
</evidence>
<dbReference type="EMBL" id="MGEH01000037">
    <property type="protein sequence ID" value="OGL78100.1"/>
    <property type="molecule type" value="Genomic_DNA"/>
</dbReference>
<dbReference type="GO" id="GO:0046933">
    <property type="term" value="F:proton-transporting ATP synthase activity, rotational mechanism"/>
    <property type="evidence" value="ECO:0007669"/>
    <property type="project" value="UniProtKB-UniRule"/>
</dbReference>
<comment type="similarity">
    <text evidence="7">Belongs to the ATPase delta chain family.</text>
</comment>
<evidence type="ECO:0000256" key="1">
    <source>
        <dbReference type="ARBA" id="ARBA00004370"/>
    </source>
</evidence>
<accession>A0A1F7UII4</accession>
<comment type="function">
    <text evidence="7">F(1)F(0) ATP synthase produces ATP from ADP in the presence of a proton or sodium gradient. F-type ATPases consist of two structural domains, F(1) containing the extramembraneous catalytic core and F(0) containing the membrane proton channel, linked together by a central stalk and a peripheral stalk. During catalysis, ATP synthesis in the catalytic domain of F(1) is coupled via a rotary mechanism of the central stalk subunits to proton translocation.</text>
</comment>
<evidence type="ECO:0000256" key="7">
    <source>
        <dbReference type="HAMAP-Rule" id="MF_01416"/>
    </source>
</evidence>
<comment type="caution">
    <text evidence="8">The sequence shown here is derived from an EMBL/GenBank/DDBJ whole genome shotgun (WGS) entry which is preliminary data.</text>
</comment>
<keyword evidence="2 7" id="KW-0813">Transport</keyword>
<dbReference type="PANTHER" id="PTHR11910">
    <property type="entry name" value="ATP SYNTHASE DELTA CHAIN"/>
    <property type="match status" value="1"/>
</dbReference>
<keyword evidence="6 7" id="KW-0066">ATP synthesis</keyword>
<dbReference type="Proteomes" id="UP000176603">
    <property type="component" value="Unassembled WGS sequence"/>
</dbReference>
<keyword evidence="3 7" id="KW-0375">Hydrogen ion transport</keyword>
<evidence type="ECO:0000256" key="5">
    <source>
        <dbReference type="ARBA" id="ARBA00023136"/>
    </source>
</evidence>
<dbReference type="InterPro" id="IPR000711">
    <property type="entry name" value="ATPase_OSCP/dsu"/>
</dbReference>
<keyword evidence="7" id="KW-0139">CF(1)</keyword>
<dbReference type="GO" id="GO:0045259">
    <property type="term" value="C:proton-transporting ATP synthase complex"/>
    <property type="evidence" value="ECO:0007669"/>
    <property type="project" value="UniProtKB-KW"/>
</dbReference>
<evidence type="ECO:0000256" key="2">
    <source>
        <dbReference type="ARBA" id="ARBA00022448"/>
    </source>
</evidence>
<evidence type="ECO:0000256" key="4">
    <source>
        <dbReference type="ARBA" id="ARBA00023065"/>
    </source>
</evidence>
<dbReference type="HAMAP" id="MF_01416">
    <property type="entry name" value="ATP_synth_delta_bact"/>
    <property type="match status" value="1"/>
</dbReference>
<dbReference type="AlphaFoldDB" id="A0A1F7UII4"/>
<protein>
    <recommendedName>
        <fullName evidence="7">ATP synthase subunit delta</fullName>
    </recommendedName>
    <alternativeName>
        <fullName evidence="7">ATP synthase F(1) sector subunit delta</fullName>
    </alternativeName>
    <alternativeName>
        <fullName evidence="7">F-type ATPase subunit delta</fullName>
        <shortName evidence="7">F-ATPase subunit delta</shortName>
    </alternativeName>
</protein>
<evidence type="ECO:0000256" key="3">
    <source>
        <dbReference type="ARBA" id="ARBA00022781"/>
    </source>
</evidence>
<organism evidence="8 9">
    <name type="scientific">Candidatus Uhrbacteria bacterium RIFCSPHIGHO2_12_FULL_60_25</name>
    <dbReference type="NCBI Taxonomy" id="1802399"/>
    <lineage>
        <taxon>Bacteria</taxon>
        <taxon>Candidatus Uhriibacteriota</taxon>
    </lineage>
</organism>
<comment type="function">
    <text evidence="7">This protein is part of the stalk that links CF(0) to CF(1). It either transmits conformational changes from CF(0) to CF(1) or is implicated in proton conduction.</text>
</comment>